<accession>F0WKG1</accession>
<reference evidence="1" key="1">
    <citation type="journal article" date="2011" name="PLoS Biol.">
        <title>Gene gain and loss during evolution of obligate parasitism in the white rust pathogen of Arabidopsis thaliana.</title>
        <authorList>
            <person name="Kemen E."/>
            <person name="Gardiner A."/>
            <person name="Schultz-Larsen T."/>
            <person name="Kemen A.C."/>
            <person name="Balmuth A.L."/>
            <person name="Robert-Seilaniantz A."/>
            <person name="Bailey K."/>
            <person name="Holub E."/>
            <person name="Studholme D.J."/>
            <person name="Maclean D."/>
            <person name="Jones J.D."/>
        </authorList>
    </citation>
    <scope>NUCLEOTIDE SEQUENCE</scope>
</reference>
<dbReference type="HOGENOM" id="CLU_2054049_0_0_1"/>
<evidence type="ECO:0000313" key="1">
    <source>
        <dbReference type="EMBL" id="CCA21765.1"/>
    </source>
</evidence>
<sequence>MSWLTNAFDYVCFRTPWRNRKRQMEYLSNFLLFQSTPESSCLSRIFCNPLLESWISSISFIPSSFPKYSFVAITNLKDLLDTAGISFVEKNDEANDSKICIKLMETSLKAINDVVIVVEI</sequence>
<organism evidence="1">
    <name type="scientific">Albugo laibachii Nc14</name>
    <dbReference type="NCBI Taxonomy" id="890382"/>
    <lineage>
        <taxon>Eukaryota</taxon>
        <taxon>Sar</taxon>
        <taxon>Stramenopiles</taxon>
        <taxon>Oomycota</taxon>
        <taxon>Peronosporomycetes</taxon>
        <taxon>Albuginales</taxon>
        <taxon>Albuginaceae</taxon>
        <taxon>Albugo</taxon>
    </lineage>
</organism>
<dbReference type="EMBL" id="FR824178">
    <property type="protein sequence ID" value="CCA21765.1"/>
    <property type="molecule type" value="Genomic_DNA"/>
</dbReference>
<name>F0WKG1_9STRA</name>
<dbReference type="AlphaFoldDB" id="F0WKG1"/>
<gene>
    <name evidence="1" type="primary">AlNc14C133G7013</name>
    <name evidence="1" type="ORF">ALNC14_079080</name>
</gene>
<protein>
    <submittedName>
        <fullName evidence="1">AlNc14C133G7013 protein</fullName>
    </submittedName>
</protein>
<reference evidence="1" key="2">
    <citation type="submission" date="2011-02" db="EMBL/GenBank/DDBJ databases">
        <authorList>
            <person name="MacLean D."/>
        </authorList>
    </citation>
    <scope>NUCLEOTIDE SEQUENCE</scope>
</reference>
<proteinExistence type="predicted"/>